<sequence>MKVLVIGANGQIGRHLVKMLSLSTEHEVRAMIRKESQKASLEELGAEDIVLGDLEKDFSHALKDVEAVIFAAGSGGHTGKEQTEIIDRNGAIQTVKEAEKAGVSRFIMISSIMADQAEEAPESARHYFRAKGAADESLQNSSLNYTILRPGPLSNNPAEGKITAAARLESYEGEIPREDVAAVAVNALVLENTYYQTFEIIGGSTPLGEALKKVQG</sequence>
<dbReference type="OrthoDB" id="9803892at2"/>
<evidence type="ECO:0000313" key="2">
    <source>
        <dbReference type="EMBL" id="PTL39021.1"/>
    </source>
</evidence>
<dbReference type="Pfam" id="PF13460">
    <property type="entry name" value="NAD_binding_10"/>
    <property type="match status" value="1"/>
</dbReference>
<comment type="caution">
    <text evidence="2">The sequence shown here is derived from an EMBL/GenBank/DDBJ whole genome shotgun (WGS) entry which is preliminary data.</text>
</comment>
<proteinExistence type="predicted"/>
<reference evidence="2 3" key="1">
    <citation type="submission" date="2018-03" db="EMBL/GenBank/DDBJ databases">
        <title>Alkalicoccus saliphilus sp. nov., isolated from a mineral pool.</title>
        <authorList>
            <person name="Zhao B."/>
        </authorList>
    </citation>
    <scope>NUCLEOTIDE SEQUENCE [LARGE SCALE GENOMIC DNA]</scope>
    <source>
        <strain evidence="2 3">6AG</strain>
    </source>
</reference>
<gene>
    <name evidence="2" type="ORF">C6Y45_08565</name>
</gene>
<dbReference type="PANTHER" id="PTHR15020:SF50">
    <property type="entry name" value="UPF0659 PROTEIN YMR090W"/>
    <property type="match status" value="1"/>
</dbReference>
<dbReference type="EMBL" id="PZJJ01000011">
    <property type="protein sequence ID" value="PTL39021.1"/>
    <property type="molecule type" value="Genomic_DNA"/>
</dbReference>
<dbReference type="AlphaFoldDB" id="A0A2T4U6J6"/>
<dbReference type="Gene3D" id="3.40.50.720">
    <property type="entry name" value="NAD(P)-binding Rossmann-like Domain"/>
    <property type="match status" value="1"/>
</dbReference>
<dbReference type="InterPro" id="IPR016040">
    <property type="entry name" value="NAD(P)-bd_dom"/>
</dbReference>
<evidence type="ECO:0000313" key="3">
    <source>
        <dbReference type="Proteomes" id="UP000240509"/>
    </source>
</evidence>
<feature type="domain" description="NAD(P)-binding" evidence="1">
    <location>
        <begin position="7"/>
        <end position="188"/>
    </location>
</feature>
<dbReference type="SUPFAM" id="SSF51735">
    <property type="entry name" value="NAD(P)-binding Rossmann-fold domains"/>
    <property type="match status" value="1"/>
</dbReference>
<keyword evidence="3" id="KW-1185">Reference proteome</keyword>
<accession>A0A2T4U6J6</accession>
<organism evidence="2 3">
    <name type="scientific">Alkalicoccus saliphilus</name>
    <dbReference type="NCBI Taxonomy" id="200989"/>
    <lineage>
        <taxon>Bacteria</taxon>
        <taxon>Bacillati</taxon>
        <taxon>Bacillota</taxon>
        <taxon>Bacilli</taxon>
        <taxon>Bacillales</taxon>
        <taxon>Bacillaceae</taxon>
        <taxon>Alkalicoccus</taxon>
    </lineage>
</organism>
<dbReference type="Proteomes" id="UP000240509">
    <property type="component" value="Unassembled WGS sequence"/>
</dbReference>
<dbReference type="CDD" id="cd05243">
    <property type="entry name" value="SDR_a5"/>
    <property type="match status" value="1"/>
</dbReference>
<dbReference type="InterPro" id="IPR036291">
    <property type="entry name" value="NAD(P)-bd_dom_sf"/>
</dbReference>
<dbReference type="PANTHER" id="PTHR15020">
    <property type="entry name" value="FLAVIN REDUCTASE-RELATED"/>
    <property type="match status" value="1"/>
</dbReference>
<protein>
    <submittedName>
        <fullName evidence="2">NAD-dependent dehydratase</fullName>
    </submittedName>
</protein>
<dbReference type="RefSeq" id="WP_107584821.1">
    <property type="nucleotide sequence ID" value="NZ_PZJJ01000011.1"/>
</dbReference>
<name>A0A2T4U6J6_9BACI</name>
<evidence type="ECO:0000259" key="1">
    <source>
        <dbReference type="Pfam" id="PF13460"/>
    </source>
</evidence>